<dbReference type="EMBL" id="BAABME010004361">
    <property type="protein sequence ID" value="GAA0162095.1"/>
    <property type="molecule type" value="Genomic_DNA"/>
</dbReference>
<accession>A0AAV3QHG1</accession>
<reference evidence="2 3" key="1">
    <citation type="submission" date="2024-01" db="EMBL/GenBank/DDBJ databases">
        <title>The complete chloroplast genome sequence of Lithospermum erythrorhizon: insights into the phylogenetic relationship among Boraginaceae species and the maternal lineages of purple gromwells.</title>
        <authorList>
            <person name="Okada T."/>
            <person name="Watanabe K."/>
        </authorList>
    </citation>
    <scope>NUCLEOTIDE SEQUENCE [LARGE SCALE GENOMIC DNA]</scope>
</reference>
<feature type="compositionally biased region" description="Basic and acidic residues" evidence="1">
    <location>
        <begin position="141"/>
        <end position="153"/>
    </location>
</feature>
<organism evidence="2 3">
    <name type="scientific">Lithospermum erythrorhizon</name>
    <name type="common">Purple gromwell</name>
    <name type="synonym">Lithospermum officinale var. erythrorhizon</name>
    <dbReference type="NCBI Taxonomy" id="34254"/>
    <lineage>
        <taxon>Eukaryota</taxon>
        <taxon>Viridiplantae</taxon>
        <taxon>Streptophyta</taxon>
        <taxon>Embryophyta</taxon>
        <taxon>Tracheophyta</taxon>
        <taxon>Spermatophyta</taxon>
        <taxon>Magnoliopsida</taxon>
        <taxon>eudicotyledons</taxon>
        <taxon>Gunneridae</taxon>
        <taxon>Pentapetalae</taxon>
        <taxon>asterids</taxon>
        <taxon>lamiids</taxon>
        <taxon>Boraginales</taxon>
        <taxon>Boraginaceae</taxon>
        <taxon>Boraginoideae</taxon>
        <taxon>Lithospermeae</taxon>
        <taxon>Lithospermum</taxon>
    </lineage>
</organism>
<gene>
    <name evidence="2" type="ORF">LIER_18267</name>
</gene>
<keyword evidence="3" id="KW-1185">Reference proteome</keyword>
<comment type="caution">
    <text evidence="2">The sequence shown here is derived from an EMBL/GenBank/DDBJ whole genome shotgun (WGS) entry which is preliminary data.</text>
</comment>
<feature type="region of interest" description="Disordered" evidence="1">
    <location>
        <begin position="121"/>
        <end position="153"/>
    </location>
</feature>
<feature type="compositionally biased region" description="Polar residues" evidence="1">
    <location>
        <begin position="121"/>
        <end position="140"/>
    </location>
</feature>
<dbReference type="AlphaFoldDB" id="A0AAV3QHG1"/>
<evidence type="ECO:0000256" key="1">
    <source>
        <dbReference type="SAM" id="MobiDB-lite"/>
    </source>
</evidence>
<feature type="region of interest" description="Disordered" evidence="1">
    <location>
        <begin position="40"/>
        <end position="62"/>
    </location>
</feature>
<sequence length="170" mass="18561">MQVSDDIFTESGATTQRKREKIVVQAANVELILGCKSEMHTPNASFTKAESHEEGRGASAQSVATECIGEEFYEVQRFDLLQEIGNDDASDLGSNQGAITTDLPRVQGNIVKRDGEVQDLMSSVMQQPDQVENGGLSSPHTPEDRTNKSEFHMPRLMMAEVAKSAANGFK</sequence>
<evidence type="ECO:0000313" key="2">
    <source>
        <dbReference type="EMBL" id="GAA0162095.1"/>
    </source>
</evidence>
<evidence type="ECO:0000313" key="3">
    <source>
        <dbReference type="Proteomes" id="UP001454036"/>
    </source>
</evidence>
<name>A0AAV3QHG1_LITER</name>
<protein>
    <submittedName>
        <fullName evidence="2">Uncharacterized protein</fullName>
    </submittedName>
</protein>
<proteinExistence type="predicted"/>
<dbReference type="Proteomes" id="UP001454036">
    <property type="component" value="Unassembled WGS sequence"/>
</dbReference>